<evidence type="ECO:0000256" key="2">
    <source>
        <dbReference type="ARBA" id="ARBA00022448"/>
    </source>
</evidence>
<keyword evidence="3 9" id="KW-0812">Transmembrane</keyword>
<accession>A0A9K3M4M6</accession>
<evidence type="ECO:0000256" key="7">
    <source>
        <dbReference type="ARBA" id="ARBA00023303"/>
    </source>
</evidence>
<dbReference type="GO" id="GO:0005249">
    <property type="term" value="F:voltage-gated potassium channel activity"/>
    <property type="evidence" value="ECO:0007669"/>
    <property type="project" value="InterPro"/>
</dbReference>
<dbReference type="InterPro" id="IPR013099">
    <property type="entry name" value="K_chnl_dom"/>
</dbReference>
<evidence type="ECO:0000256" key="5">
    <source>
        <dbReference type="ARBA" id="ARBA00023065"/>
    </source>
</evidence>
<dbReference type="PANTHER" id="PTHR11537:SF254">
    <property type="entry name" value="POTASSIUM VOLTAGE-GATED CHANNEL PROTEIN SHAB"/>
    <property type="match status" value="1"/>
</dbReference>
<evidence type="ECO:0000259" key="10">
    <source>
        <dbReference type="Pfam" id="PF07885"/>
    </source>
</evidence>
<keyword evidence="6 9" id="KW-0472">Membrane</keyword>
<keyword evidence="2" id="KW-0813">Transport</keyword>
<feature type="transmembrane region" description="Helical" evidence="9">
    <location>
        <begin position="236"/>
        <end position="258"/>
    </location>
</feature>
<feature type="transmembrane region" description="Helical" evidence="9">
    <location>
        <begin position="384"/>
        <end position="403"/>
    </location>
</feature>
<comment type="caution">
    <text evidence="11">The sequence shown here is derived from an EMBL/GenBank/DDBJ whole genome shotgun (WGS) entry which is preliminary data.</text>
</comment>
<feature type="transmembrane region" description="Helical" evidence="9">
    <location>
        <begin position="35"/>
        <end position="57"/>
    </location>
</feature>
<protein>
    <submittedName>
        <fullName evidence="11">Ion transport 2 domain containing protein</fullName>
    </submittedName>
</protein>
<evidence type="ECO:0000256" key="3">
    <source>
        <dbReference type="ARBA" id="ARBA00022692"/>
    </source>
</evidence>
<dbReference type="InterPro" id="IPR028325">
    <property type="entry name" value="VG_K_chnl"/>
</dbReference>
<evidence type="ECO:0000256" key="6">
    <source>
        <dbReference type="ARBA" id="ARBA00023136"/>
    </source>
</evidence>
<feature type="compositionally biased region" description="Low complexity" evidence="8">
    <location>
        <begin position="80"/>
        <end position="98"/>
    </location>
</feature>
<feature type="region of interest" description="Disordered" evidence="8">
    <location>
        <begin position="80"/>
        <end position="105"/>
    </location>
</feature>
<sequence length="538" mass="59128">MRTSSCPTEFQKRQRQQQPYRRKRPRQYDGIRLHWLYHLLLLLLLPSINVTVTALFLPSNLKSSWKTPNNFVSIRLANEPSSSSSLSSSLPESDGDSSNKPTILNTVTSTADDDKITTSFPLKDGTEKNAVVTAVLPVPTTSSSNKSMTLSTTTKKMKFRMKLFSFLCQPKVEVASAGAVLLSSLLVALSTLNDLSPDVEYAISSALLMLDLIFATDFFVRWYAAGQFKPLYLTKPLAIIDIVVIILPLAIGTVMPLMNLGVDVLGMSWNDIVSHGTTMTLFPSSSTETAGSNTDPLFFQAGLQNLLLLRVLRLRRVLTDMNTFGRFTAALGIGSLNNSQSNRLIRPYQLQLARVLLSIFTLLSVATGLIYTAEHDVNPSIPDYFTALYFGLTSLTTVGFGDITPVTPAGRLIVCGSILAGIAIIPAQAAKLVEALLELQRDQNDVVNVAMMKTGIVTQQRRKKMQYFSGRADGRGPSGLNIEIPPVEEQQQQQPQTTTDAIEEFSSTVTSSSKRCMYCGEPSHRMDARFCWSCGNEL</sequence>
<evidence type="ECO:0000256" key="4">
    <source>
        <dbReference type="ARBA" id="ARBA00022989"/>
    </source>
</evidence>
<dbReference type="PANTHER" id="PTHR11537">
    <property type="entry name" value="VOLTAGE-GATED POTASSIUM CHANNEL"/>
    <property type="match status" value="1"/>
</dbReference>
<feature type="transmembrane region" description="Helical" evidence="9">
    <location>
        <begin position="201"/>
        <end position="224"/>
    </location>
</feature>
<dbReference type="OrthoDB" id="433309at2759"/>
<reference evidence="11" key="1">
    <citation type="journal article" date="2021" name="Sci. Rep.">
        <title>Diploid genomic architecture of Nitzschia inconspicua, an elite biomass production diatom.</title>
        <authorList>
            <person name="Oliver A."/>
            <person name="Podell S."/>
            <person name="Pinowska A."/>
            <person name="Traller J.C."/>
            <person name="Smith S.R."/>
            <person name="McClure R."/>
            <person name="Beliaev A."/>
            <person name="Bohutskyi P."/>
            <person name="Hill E.A."/>
            <person name="Rabines A."/>
            <person name="Zheng H."/>
            <person name="Allen L.Z."/>
            <person name="Kuo A."/>
            <person name="Grigoriev I.V."/>
            <person name="Allen A.E."/>
            <person name="Hazlebeck D."/>
            <person name="Allen E.E."/>
        </authorList>
    </citation>
    <scope>NUCLEOTIDE SEQUENCE</scope>
    <source>
        <strain evidence="11">Hildebrandi</strain>
    </source>
</reference>
<feature type="transmembrane region" description="Helical" evidence="9">
    <location>
        <begin position="409"/>
        <end position="427"/>
    </location>
</feature>
<organism evidence="11 12">
    <name type="scientific">Nitzschia inconspicua</name>
    <dbReference type="NCBI Taxonomy" id="303405"/>
    <lineage>
        <taxon>Eukaryota</taxon>
        <taxon>Sar</taxon>
        <taxon>Stramenopiles</taxon>
        <taxon>Ochrophyta</taxon>
        <taxon>Bacillariophyta</taxon>
        <taxon>Bacillariophyceae</taxon>
        <taxon>Bacillariophycidae</taxon>
        <taxon>Bacillariales</taxon>
        <taxon>Bacillariaceae</taxon>
        <taxon>Nitzschia</taxon>
    </lineage>
</organism>
<keyword evidence="5" id="KW-0406">Ion transport</keyword>
<gene>
    <name evidence="11" type="ORF">IV203_012874</name>
</gene>
<dbReference type="GO" id="GO:0001508">
    <property type="term" value="P:action potential"/>
    <property type="evidence" value="ECO:0007669"/>
    <property type="project" value="TreeGrafter"/>
</dbReference>
<evidence type="ECO:0000313" key="11">
    <source>
        <dbReference type="EMBL" id="KAG7373779.1"/>
    </source>
</evidence>
<evidence type="ECO:0000256" key="8">
    <source>
        <dbReference type="SAM" id="MobiDB-lite"/>
    </source>
</evidence>
<dbReference type="GO" id="GO:0008076">
    <property type="term" value="C:voltage-gated potassium channel complex"/>
    <property type="evidence" value="ECO:0007669"/>
    <property type="project" value="InterPro"/>
</dbReference>
<evidence type="ECO:0000256" key="1">
    <source>
        <dbReference type="ARBA" id="ARBA00004141"/>
    </source>
</evidence>
<comment type="subcellular location">
    <subcellularLocation>
        <location evidence="1">Membrane</location>
        <topology evidence="1">Multi-pass membrane protein</topology>
    </subcellularLocation>
</comment>
<name>A0A9K3M4M6_9STRA</name>
<feature type="domain" description="Potassium channel" evidence="10">
    <location>
        <begin position="362"/>
        <end position="436"/>
    </location>
</feature>
<proteinExistence type="predicted"/>
<reference evidence="11" key="2">
    <citation type="submission" date="2021-04" db="EMBL/GenBank/DDBJ databases">
        <authorList>
            <person name="Podell S."/>
        </authorList>
    </citation>
    <scope>NUCLEOTIDE SEQUENCE</scope>
    <source>
        <strain evidence="11">Hildebrandi</strain>
    </source>
</reference>
<dbReference type="AlphaFoldDB" id="A0A9K3M4M6"/>
<dbReference type="Pfam" id="PF07885">
    <property type="entry name" value="Ion_trans_2"/>
    <property type="match status" value="1"/>
</dbReference>
<feature type="transmembrane region" description="Helical" evidence="9">
    <location>
        <begin position="352"/>
        <end position="372"/>
    </location>
</feature>
<keyword evidence="4 9" id="KW-1133">Transmembrane helix</keyword>
<feature type="region of interest" description="Disordered" evidence="8">
    <location>
        <begin position="1"/>
        <end position="24"/>
    </location>
</feature>
<dbReference type="EMBL" id="JAGRRH010000001">
    <property type="protein sequence ID" value="KAG7373779.1"/>
    <property type="molecule type" value="Genomic_DNA"/>
</dbReference>
<dbReference type="Proteomes" id="UP000693970">
    <property type="component" value="Unassembled WGS sequence"/>
</dbReference>
<evidence type="ECO:0000256" key="9">
    <source>
        <dbReference type="SAM" id="Phobius"/>
    </source>
</evidence>
<feature type="transmembrane region" description="Helical" evidence="9">
    <location>
        <begin position="163"/>
        <end position="189"/>
    </location>
</feature>
<keyword evidence="7" id="KW-0407">Ion channel</keyword>
<keyword evidence="12" id="KW-1185">Reference proteome</keyword>
<evidence type="ECO:0000313" key="12">
    <source>
        <dbReference type="Proteomes" id="UP000693970"/>
    </source>
</evidence>